<dbReference type="Gene3D" id="3.20.20.80">
    <property type="entry name" value="Glycosidases"/>
    <property type="match status" value="1"/>
</dbReference>
<evidence type="ECO:0000256" key="2">
    <source>
        <dbReference type="ARBA" id="ARBA00022729"/>
    </source>
</evidence>
<feature type="region of interest" description="Disordered" evidence="5">
    <location>
        <begin position="24"/>
        <end position="44"/>
    </location>
</feature>
<evidence type="ECO:0000256" key="3">
    <source>
        <dbReference type="ARBA" id="ARBA00022801"/>
    </source>
</evidence>
<proteinExistence type="inferred from homology"/>
<dbReference type="InterPro" id="IPR033452">
    <property type="entry name" value="GH30_C"/>
</dbReference>
<keyword evidence="10" id="KW-1185">Reference proteome</keyword>
<evidence type="ECO:0000259" key="7">
    <source>
        <dbReference type="Pfam" id="PF02055"/>
    </source>
</evidence>
<comment type="caution">
    <text evidence="9">The sequence shown here is derived from an EMBL/GenBank/DDBJ whole genome shotgun (WGS) entry which is preliminary data.</text>
</comment>
<evidence type="ECO:0000256" key="4">
    <source>
        <dbReference type="RuleBase" id="RU361188"/>
    </source>
</evidence>
<dbReference type="InterPro" id="IPR013780">
    <property type="entry name" value="Glyco_hydro_b"/>
</dbReference>
<accession>A0A243W7P7</accession>
<dbReference type="PROSITE" id="PS51257">
    <property type="entry name" value="PROKAR_LIPOPROTEIN"/>
    <property type="match status" value="1"/>
</dbReference>
<reference evidence="9 10" key="1">
    <citation type="submission" date="2017-01" db="EMBL/GenBank/DDBJ databases">
        <title>A new Hymenobacter.</title>
        <authorList>
            <person name="Liang Y."/>
            <person name="Feng F."/>
        </authorList>
    </citation>
    <scope>NUCLEOTIDE SEQUENCE [LARGE SCALE GENOMIC DNA]</scope>
    <source>
        <strain evidence="9">MIMBbqt21</strain>
    </source>
</reference>
<dbReference type="GO" id="GO:0006680">
    <property type="term" value="P:glucosylceramide catabolic process"/>
    <property type="evidence" value="ECO:0007669"/>
    <property type="project" value="TreeGrafter"/>
</dbReference>
<keyword evidence="4" id="KW-0326">Glycosidase</keyword>
<dbReference type="InterPro" id="IPR017853">
    <property type="entry name" value="GH"/>
</dbReference>
<evidence type="ECO:0000313" key="9">
    <source>
        <dbReference type="EMBL" id="OUJ70600.1"/>
    </source>
</evidence>
<keyword evidence="3 4" id="KW-0378">Hydrolase</keyword>
<feature type="domain" description="Glycosyl hydrolase family 30 TIM-barrel" evidence="7">
    <location>
        <begin position="94"/>
        <end position="423"/>
    </location>
</feature>
<keyword evidence="2 6" id="KW-0732">Signal</keyword>
<evidence type="ECO:0000256" key="5">
    <source>
        <dbReference type="SAM" id="MobiDB-lite"/>
    </source>
</evidence>
<feature type="chain" id="PRO_5012060295" evidence="6">
    <location>
        <begin position="27"/>
        <end position="487"/>
    </location>
</feature>
<comment type="similarity">
    <text evidence="1 4">Belongs to the glycosyl hydrolase 30 family.</text>
</comment>
<dbReference type="OrthoDB" id="9806701at2"/>
<dbReference type="RefSeq" id="WP_086596641.1">
    <property type="nucleotide sequence ID" value="NZ_MTSE01000021.1"/>
</dbReference>
<feature type="signal peptide" evidence="6">
    <location>
        <begin position="1"/>
        <end position="26"/>
    </location>
</feature>
<organism evidence="9 10">
    <name type="scientific">Hymenobacter crusticola</name>
    <dbReference type="NCBI Taxonomy" id="1770526"/>
    <lineage>
        <taxon>Bacteria</taxon>
        <taxon>Pseudomonadati</taxon>
        <taxon>Bacteroidota</taxon>
        <taxon>Cytophagia</taxon>
        <taxon>Cytophagales</taxon>
        <taxon>Hymenobacteraceae</taxon>
        <taxon>Hymenobacter</taxon>
    </lineage>
</organism>
<dbReference type="GO" id="GO:0004348">
    <property type="term" value="F:glucosylceramidase activity"/>
    <property type="evidence" value="ECO:0007669"/>
    <property type="project" value="InterPro"/>
</dbReference>
<dbReference type="InterPro" id="IPR033453">
    <property type="entry name" value="Glyco_hydro_30_TIM-barrel"/>
</dbReference>
<dbReference type="PANTHER" id="PTHR11069:SF23">
    <property type="entry name" value="LYSOSOMAL ACID GLUCOSYLCERAMIDASE"/>
    <property type="match status" value="1"/>
</dbReference>
<feature type="compositionally biased region" description="Pro residues" evidence="5">
    <location>
        <begin position="32"/>
        <end position="44"/>
    </location>
</feature>
<evidence type="ECO:0000313" key="10">
    <source>
        <dbReference type="Proteomes" id="UP000194873"/>
    </source>
</evidence>
<dbReference type="SUPFAM" id="SSF51445">
    <property type="entry name" value="(Trans)glycosidases"/>
    <property type="match status" value="1"/>
</dbReference>
<evidence type="ECO:0000256" key="6">
    <source>
        <dbReference type="SAM" id="SignalP"/>
    </source>
</evidence>
<evidence type="ECO:0000259" key="8">
    <source>
        <dbReference type="Pfam" id="PF17189"/>
    </source>
</evidence>
<name>A0A243W7P7_9BACT</name>
<evidence type="ECO:0000256" key="1">
    <source>
        <dbReference type="ARBA" id="ARBA00005382"/>
    </source>
</evidence>
<dbReference type="PRINTS" id="PR00843">
    <property type="entry name" value="GLHYDRLASE30"/>
</dbReference>
<dbReference type="InterPro" id="IPR001139">
    <property type="entry name" value="Glyco_hydro_30"/>
</dbReference>
<dbReference type="Gene3D" id="2.60.40.1180">
    <property type="entry name" value="Golgi alpha-mannosidase II"/>
    <property type="match status" value="1"/>
</dbReference>
<dbReference type="GO" id="GO:0016020">
    <property type="term" value="C:membrane"/>
    <property type="evidence" value="ECO:0007669"/>
    <property type="project" value="GOC"/>
</dbReference>
<dbReference type="EMBL" id="MTSE01000021">
    <property type="protein sequence ID" value="OUJ70600.1"/>
    <property type="molecule type" value="Genomic_DNA"/>
</dbReference>
<dbReference type="Pfam" id="PF17189">
    <property type="entry name" value="Glyco_hydro_30C"/>
    <property type="match status" value="1"/>
</dbReference>
<dbReference type="AlphaFoldDB" id="A0A243W7P7"/>
<sequence length="487" mass="52495">MTFPTLKSLAVSGSLLTLLLASSCQKNDKPDPTPQPPTPPTPPVAVGPSQVAFWLTNPDKSQLFAKQKVVLNFAASTNQDPTIVVDTTQTYQTIDGFGYTLTGGSAYVMRQLSTTDRAALLKELFATDSTSIGISYLRISIGASDLNDQVYTYDDLPGSGTDVNLDKFSLEPDRAYFLPVLKEILAVNPAIKILGSPWTAPSWMKTNNSPKGGSLKPEYYQAYAKYFVKYLQAMKAEGVRLDAVTLQNEPLNPDNNPSMSMSATEQAAFVKVVGPALLAAGLDTKIIAYDHNCDKPEYPLTVLNDAGARQYVDGSAFHLYSGNISALSQVHEAYPTKNVYFTEQWVGAPSNFAGDFSWHVNNLLIGATRNWSRNVLEWNLAADASNGPHTNGGCSTCLPAVTVGSGVTRNVAYYSIAHASKFVRPGSVRISSSLPTNLSNVAFKTPSGKKVLVVLNTGNTLQPFNIQYRGKVVSSALYGGAVGTYVW</sequence>
<protein>
    <submittedName>
        <fullName evidence="9">Glucosylceramidase</fullName>
    </submittedName>
</protein>
<dbReference type="Proteomes" id="UP000194873">
    <property type="component" value="Unassembled WGS sequence"/>
</dbReference>
<dbReference type="Pfam" id="PF02055">
    <property type="entry name" value="Glyco_hydro_30"/>
    <property type="match status" value="1"/>
</dbReference>
<dbReference type="PANTHER" id="PTHR11069">
    <property type="entry name" value="GLUCOSYLCERAMIDASE"/>
    <property type="match status" value="1"/>
</dbReference>
<feature type="domain" description="Glycosyl hydrolase family 30 beta sandwich" evidence="8">
    <location>
        <begin position="426"/>
        <end position="485"/>
    </location>
</feature>
<gene>
    <name evidence="9" type="ORF">BXP70_23655</name>
</gene>